<feature type="transmembrane region" description="Helical" evidence="7">
    <location>
        <begin position="360"/>
        <end position="386"/>
    </location>
</feature>
<keyword evidence="2" id="KW-1003">Cell membrane</keyword>
<evidence type="ECO:0000256" key="6">
    <source>
        <dbReference type="ARBA" id="ARBA00038076"/>
    </source>
</evidence>
<evidence type="ECO:0000256" key="4">
    <source>
        <dbReference type="ARBA" id="ARBA00022989"/>
    </source>
</evidence>
<dbReference type="Pfam" id="PF12704">
    <property type="entry name" value="MacB_PCD"/>
    <property type="match status" value="1"/>
</dbReference>
<comment type="subcellular location">
    <subcellularLocation>
        <location evidence="1">Cell membrane</location>
        <topology evidence="1">Multi-pass membrane protein</topology>
    </subcellularLocation>
</comment>
<feature type="transmembrane region" description="Helical" evidence="7">
    <location>
        <begin position="323"/>
        <end position="354"/>
    </location>
</feature>
<feature type="transmembrane region" description="Helical" evidence="7">
    <location>
        <begin position="20"/>
        <end position="39"/>
    </location>
</feature>
<dbReference type="OrthoDB" id="9770036at2"/>
<dbReference type="GO" id="GO:0022857">
    <property type="term" value="F:transmembrane transporter activity"/>
    <property type="evidence" value="ECO:0007669"/>
    <property type="project" value="TreeGrafter"/>
</dbReference>
<evidence type="ECO:0000313" key="10">
    <source>
        <dbReference type="EMBL" id="APB30640.1"/>
    </source>
</evidence>
<dbReference type="Proteomes" id="UP000191200">
    <property type="component" value="Chromosome"/>
</dbReference>
<accession>A0A1J0A3X3</accession>
<evidence type="ECO:0000259" key="9">
    <source>
        <dbReference type="Pfam" id="PF12704"/>
    </source>
</evidence>
<feature type="domain" description="MacB-like periplasmic core" evidence="9">
    <location>
        <begin position="18"/>
        <end position="234"/>
    </location>
</feature>
<sequence length="403" mass="44962">MEEVSSALQSILAHKMRTILTMLGVIIGITSIIAIFSIIEGNTAKMKTELIGGNNNITEIEYNKKSVFDSTIADKKNPVTPNYIPKINGEMMDNIKKQEGVKDILQSYVQQNDLFNGNIKTNATIYASTNKLLDFKLFDIIKGNKKSDQGFVNQVTYLHELTYNKLYPEDDGLGRYVEINGTPFKVIGVYRNKDEKSRKYGTENSAIIPLSEKSKVFEEIDVAPTFLLQTEKTDQLKTSGQKVASMLNETLPKSDYTYGIRNFKQFEQQLEQFNRSNFILLAGIASISLIVGGIGVMNIMLVSVTERTREIGVKRALGARRIVILRQFLVEAILMTVLGGILGIMLGLISGYLITQYLNYPYIVSYLAVGISLVFCTVIGVVFGLLPAMKASKLDPIEALRFE</sequence>
<comment type="similarity">
    <text evidence="6">Belongs to the ABC-4 integral membrane protein family.</text>
</comment>
<keyword evidence="4 7" id="KW-1133">Transmembrane helix</keyword>
<dbReference type="STRING" id="519472.BHY08_01645"/>
<dbReference type="Pfam" id="PF02687">
    <property type="entry name" value="FtsX"/>
    <property type="match status" value="1"/>
</dbReference>
<keyword evidence="3 7" id="KW-0812">Transmembrane</keyword>
<evidence type="ECO:0000256" key="2">
    <source>
        <dbReference type="ARBA" id="ARBA00022475"/>
    </source>
</evidence>
<dbReference type="InterPro" id="IPR050250">
    <property type="entry name" value="Macrolide_Exporter_MacB"/>
</dbReference>
<dbReference type="PANTHER" id="PTHR30572:SF4">
    <property type="entry name" value="ABC TRANSPORTER PERMEASE YTRF"/>
    <property type="match status" value="1"/>
</dbReference>
<dbReference type="InterPro" id="IPR025857">
    <property type="entry name" value="MacB_PCD"/>
</dbReference>
<feature type="domain" description="ABC3 transporter permease C-terminal" evidence="8">
    <location>
        <begin position="284"/>
        <end position="396"/>
    </location>
</feature>
<feature type="transmembrane region" description="Helical" evidence="7">
    <location>
        <begin position="278"/>
        <end position="302"/>
    </location>
</feature>
<dbReference type="EMBL" id="CP017267">
    <property type="protein sequence ID" value="APB30640.1"/>
    <property type="molecule type" value="Genomic_DNA"/>
</dbReference>
<evidence type="ECO:0000256" key="3">
    <source>
        <dbReference type="ARBA" id="ARBA00022692"/>
    </source>
</evidence>
<dbReference type="KEGG" id="vte:BHY08_01645"/>
<dbReference type="PANTHER" id="PTHR30572">
    <property type="entry name" value="MEMBRANE COMPONENT OF TRANSPORTER-RELATED"/>
    <property type="match status" value="1"/>
</dbReference>
<name>A0A1J0A3X3_9ENTE</name>
<proteinExistence type="inferred from homology"/>
<dbReference type="GO" id="GO:0005886">
    <property type="term" value="C:plasma membrane"/>
    <property type="evidence" value="ECO:0007669"/>
    <property type="project" value="UniProtKB-SubCell"/>
</dbReference>
<keyword evidence="11" id="KW-1185">Reference proteome</keyword>
<evidence type="ECO:0000256" key="1">
    <source>
        <dbReference type="ARBA" id="ARBA00004651"/>
    </source>
</evidence>
<dbReference type="AlphaFoldDB" id="A0A1J0A3X3"/>
<dbReference type="RefSeq" id="WP_071456209.1">
    <property type="nucleotide sequence ID" value="NZ_CP017267.1"/>
</dbReference>
<evidence type="ECO:0000313" key="11">
    <source>
        <dbReference type="Proteomes" id="UP000191200"/>
    </source>
</evidence>
<evidence type="ECO:0000259" key="8">
    <source>
        <dbReference type="Pfam" id="PF02687"/>
    </source>
</evidence>
<reference evidence="10 11" key="1">
    <citation type="submission" date="2016-09" db="EMBL/GenBank/DDBJ databases">
        <title>Vagococcus teuberi sp. nov., isolated from the Malian artisanal sour milk fene.</title>
        <authorList>
            <person name="Wullschleger S."/>
            <person name="Seifert C."/>
            <person name="Baumgartner S."/>
            <person name="Lacroix C."/>
            <person name="Bonfoh B."/>
            <person name="Stevens M.J."/>
            <person name="Meile L."/>
        </authorList>
    </citation>
    <scope>NUCLEOTIDE SEQUENCE [LARGE SCALE GENOMIC DNA]</scope>
    <source>
        <strain evidence="10 11">DSM 21459</strain>
    </source>
</reference>
<gene>
    <name evidence="10" type="ORF">BHY08_01645</name>
</gene>
<dbReference type="InterPro" id="IPR003838">
    <property type="entry name" value="ABC3_permease_C"/>
</dbReference>
<keyword evidence="5 7" id="KW-0472">Membrane</keyword>
<evidence type="ECO:0000256" key="7">
    <source>
        <dbReference type="SAM" id="Phobius"/>
    </source>
</evidence>
<organism evidence="10 11">
    <name type="scientific">Vagococcus teuberi</name>
    <dbReference type="NCBI Taxonomy" id="519472"/>
    <lineage>
        <taxon>Bacteria</taxon>
        <taxon>Bacillati</taxon>
        <taxon>Bacillota</taxon>
        <taxon>Bacilli</taxon>
        <taxon>Lactobacillales</taxon>
        <taxon>Enterococcaceae</taxon>
        <taxon>Vagococcus</taxon>
    </lineage>
</organism>
<evidence type="ECO:0000256" key="5">
    <source>
        <dbReference type="ARBA" id="ARBA00023136"/>
    </source>
</evidence>
<protein>
    <submittedName>
        <fullName evidence="10">ABC transporter permease</fullName>
    </submittedName>
</protein>